<dbReference type="InterPro" id="IPR052367">
    <property type="entry name" value="Thiosulfate_ST/Rhodanese-like"/>
</dbReference>
<accession>A0AB33IYC2</accession>
<dbReference type="PROSITE" id="PS51257">
    <property type="entry name" value="PROKAR_LIPOPROTEIN"/>
    <property type="match status" value="1"/>
</dbReference>
<evidence type="ECO:0000313" key="3">
    <source>
        <dbReference type="EMBL" id="BFO72980.1"/>
    </source>
</evidence>
<dbReference type="SUPFAM" id="SSF52821">
    <property type="entry name" value="Rhodanese/Cell cycle control phosphatase"/>
    <property type="match status" value="1"/>
</dbReference>
<protein>
    <recommendedName>
        <fullName evidence="2">Rhodanese domain-containing protein</fullName>
    </recommendedName>
</protein>
<organism evidence="3">
    <name type="scientific">Prevotella sp. GTC17254</name>
    <dbReference type="NCBI Taxonomy" id="3236794"/>
    <lineage>
        <taxon>Bacteria</taxon>
        <taxon>Pseudomonadati</taxon>
        <taxon>Bacteroidota</taxon>
        <taxon>Bacteroidia</taxon>
        <taxon>Bacteroidales</taxon>
        <taxon>Prevotellaceae</taxon>
        <taxon>Prevotella</taxon>
    </lineage>
</organism>
<dbReference type="Pfam" id="PF00581">
    <property type="entry name" value="Rhodanese"/>
    <property type="match status" value="1"/>
</dbReference>
<name>A0AB33IYC2_9BACT</name>
<dbReference type="PANTHER" id="PTHR45431:SF3">
    <property type="entry name" value="RHODANESE-LIKE DOMAIN-CONTAINING PROTEIN 15, CHLOROPLASTIC"/>
    <property type="match status" value="1"/>
</dbReference>
<dbReference type="SMART" id="SM00450">
    <property type="entry name" value="RHOD"/>
    <property type="match status" value="1"/>
</dbReference>
<feature type="signal peptide" evidence="1">
    <location>
        <begin position="1"/>
        <end position="19"/>
    </location>
</feature>
<proteinExistence type="predicted"/>
<feature type="domain" description="Rhodanese" evidence="2">
    <location>
        <begin position="43"/>
        <end position="126"/>
    </location>
</feature>
<feature type="chain" id="PRO_5044212092" description="Rhodanese domain-containing protein" evidence="1">
    <location>
        <begin position="20"/>
        <end position="130"/>
    </location>
</feature>
<dbReference type="InterPro" id="IPR001763">
    <property type="entry name" value="Rhodanese-like_dom"/>
</dbReference>
<evidence type="ECO:0000259" key="2">
    <source>
        <dbReference type="PROSITE" id="PS50206"/>
    </source>
</evidence>
<sequence length="130" mass="14309">MKCRLIKMLTALLGLTGVACVQKNVPANTIVSVDAATFEKALSDVNAQIVDVRTSEEFANGHIGKALNIDVTQSDFTEKAKIQLDKSKTCYVYCRSGRRSLMAADLLAKDGFKVVNLRGGYLEWESYKTK</sequence>
<keyword evidence="1" id="KW-0732">Signal</keyword>
<dbReference type="AlphaFoldDB" id="A0AB33IYC2"/>
<dbReference type="PANTHER" id="PTHR45431">
    <property type="entry name" value="RHODANESE-LIKE DOMAIN-CONTAINING PROTEIN 15, CHLOROPLASTIC"/>
    <property type="match status" value="1"/>
</dbReference>
<dbReference type="CDD" id="cd00158">
    <property type="entry name" value="RHOD"/>
    <property type="match status" value="1"/>
</dbReference>
<dbReference type="PROSITE" id="PS50206">
    <property type="entry name" value="RHODANESE_3"/>
    <property type="match status" value="1"/>
</dbReference>
<reference evidence="3" key="1">
    <citation type="submission" date="2024-07" db="EMBL/GenBank/DDBJ databases">
        <title>Complete genome sequence of Prevotella sp. YM-2024 GTC17254.</title>
        <authorList>
            <person name="Hayashi M."/>
            <person name="Muto Y."/>
            <person name="Tanaka K."/>
            <person name="Niwa H."/>
        </authorList>
    </citation>
    <scope>NUCLEOTIDE SEQUENCE</scope>
    <source>
        <strain evidence="3">GTC17254</strain>
    </source>
</reference>
<evidence type="ECO:0000256" key="1">
    <source>
        <dbReference type="SAM" id="SignalP"/>
    </source>
</evidence>
<dbReference type="EMBL" id="AP035786">
    <property type="protein sequence ID" value="BFO72980.1"/>
    <property type="molecule type" value="Genomic_DNA"/>
</dbReference>
<gene>
    <name evidence="3" type="ORF">GTC17254_05770</name>
</gene>
<dbReference type="Gene3D" id="3.40.250.10">
    <property type="entry name" value="Rhodanese-like domain"/>
    <property type="match status" value="1"/>
</dbReference>
<dbReference type="InterPro" id="IPR036873">
    <property type="entry name" value="Rhodanese-like_dom_sf"/>
</dbReference>